<sequence length="351" mass="39951">MNTLFNQYQALKAEQPTIRAVDAALKLNTTEAQLVAAQVGTNAIKLDINHIESILKGLKKLEHVMAMTRNELVINEIKGCYEKLYTSERNEQKMAIAINPGGIDLRLFLYKWASVFAVKLNNMVSIQCFDKYGQAVHKIFSTEQTNLAAYEALINKYSDCEQSNVLAIEPKIVKALTFKPQENIDLADFLNAWENLQDVHHFPALLTKFDVCRTQALEIAQPHWAQEILPISLPYIFETLKKQQNEVMIFVNNDAAVQIYSGTLNNLKQVGPWYNVLDEGFNLHVRSDDFARAFVVKKPTDNGDVVVHSIEFFDSLGNTVLTLFGRRTEGNKQSNKWITLCEQLWQQRLVA</sequence>
<dbReference type="AlphaFoldDB" id="A0A1Q2GU95"/>
<evidence type="ECO:0000313" key="3">
    <source>
        <dbReference type="Proteomes" id="UP000188243"/>
    </source>
</evidence>
<dbReference type="InterPro" id="IPR053733">
    <property type="entry name" value="Heme_Transport_Util_sf"/>
</dbReference>
<feature type="domain" description="Haemin-degrading HemS/ChuX" evidence="1">
    <location>
        <begin position="211"/>
        <end position="344"/>
    </location>
</feature>
<dbReference type="STRING" id="247523.B0W48_02085"/>
<dbReference type="EMBL" id="CP019628">
    <property type="protein sequence ID" value="AQP98693.1"/>
    <property type="molecule type" value="Genomic_DNA"/>
</dbReference>
<proteinExistence type="predicted"/>
<dbReference type="Pfam" id="PF05171">
    <property type="entry name" value="HemS"/>
    <property type="match status" value="2"/>
</dbReference>
<dbReference type="RefSeq" id="WP_077535417.1">
    <property type="nucleotide sequence ID" value="NZ_CP019628.1"/>
</dbReference>
<evidence type="ECO:0000313" key="2">
    <source>
        <dbReference type="EMBL" id="AQP98693.1"/>
    </source>
</evidence>
<accession>A0A1Q2GU95</accession>
<dbReference type="InterPro" id="IPR007845">
    <property type="entry name" value="HemS/ChuX_dom"/>
</dbReference>
<dbReference type="Gene3D" id="3.40.1570.10">
    <property type="entry name" value="HemS/ChuS/ChuX like domains"/>
    <property type="match status" value="2"/>
</dbReference>
<reference evidence="2 3" key="1">
    <citation type="submission" date="2017-02" db="EMBL/GenBank/DDBJ databases">
        <title>Complete genome sequence of the cold-active Pseudoalteromonas aliena strain EH1 isolated from Arctic seawater.</title>
        <authorList>
            <person name="Kim E."/>
            <person name="Heo E."/>
            <person name="Kim H."/>
            <person name="Kim D."/>
        </authorList>
    </citation>
    <scope>NUCLEOTIDE SEQUENCE [LARGE SCALE GENOMIC DNA]</scope>
    <source>
        <strain evidence="2 3">EH1</strain>
    </source>
</reference>
<evidence type="ECO:0000259" key="1">
    <source>
        <dbReference type="Pfam" id="PF05171"/>
    </source>
</evidence>
<dbReference type="SUPFAM" id="SSF144064">
    <property type="entry name" value="Heme iron utilization protein-like"/>
    <property type="match status" value="1"/>
</dbReference>
<feature type="domain" description="Haemin-degrading HemS/ChuX" evidence="1">
    <location>
        <begin position="29"/>
        <end position="157"/>
    </location>
</feature>
<dbReference type="GO" id="GO:0006826">
    <property type="term" value="P:iron ion transport"/>
    <property type="evidence" value="ECO:0007669"/>
    <property type="project" value="InterPro"/>
</dbReference>
<organism evidence="2 3">
    <name type="scientific">Pseudoalteromonas aliena</name>
    <dbReference type="NCBI Taxonomy" id="247523"/>
    <lineage>
        <taxon>Bacteria</taxon>
        <taxon>Pseudomonadati</taxon>
        <taxon>Pseudomonadota</taxon>
        <taxon>Gammaproteobacteria</taxon>
        <taxon>Alteromonadales</taxon>
        <taxon>Pseudoalteromonadaceae</taxon>
        <taxon>Pseudoalteromonas</taxon>
    </lineage>
</organism>
<dbReference type="CDD" id="cd16831">
    <property type="entry name" value="HemS-like_C"/>
    <property type="match status" value="1"/>
</dbReference>
<dbReference type="CDD" id="cd16830">
    <property type="entry name" value="HemS-like_N"/>
    <property type="match status" value="1"/>
</dbReference>
<protein>
    <submittedName>
        <fullName evidence="2">Hemin-degrading factor</fullName>
    </submittedName>
</protein>
<dbReference type="KEGG" id="paln:B0W48_02085"/>
<gene>
    <name evidence="2" type="ORF">B0W48_02085</name>
</gene>
<dbReference type="Proteomes" id="UP000188243">
    <property type="component" value="Chromosome"/>
</dbReference>
<name>A0A1Q2GU95_9GAMM</name>